<dbReference type="AlphaFoldDB" id="A0A917B449"/>
<organism evidence="2 3">
    <name type="scientific">Subtercola lobariae</name>
    <dbReference type="NCBI Taxonomy" id="1588641"/>
    <lineage>
        <taxon>Bacteria</taxon>
        <taxon>Bacillati</taxon>
        <taxon>Actinomycetota</taxon>
        <taxon>Actinomycetes</taxon>
        <taxon>Micrococcales</taxon>
        <taxon>Microbacteriaceae</taxon>
        <taxon>Subtercola</taxon>
    </lineage>
</organism>
<evidence type="ECO:0000256" key="1">
    <source>
        <dbReference type="SAM" id="MobiDB-lite"/>
    </source>
</evidence>
<dbReference type="EMBL" id="BMGP01000002">
    <property type="protein sequence ID" value="GGF17402.1"/>
    <property type="molecule type" value="Genomic_DNA"/>
</dbReference>
<dbReference type="Proteomes" id="UP000598775">
    <property type="component" value="Unassembled WGS sequence"/>
</dbReference>
<evidence type="ECO:0000313" key="3">
    <source>
        <dbReference type="Proteomes" id="UP000598775"/>
    </source>
</evidence>
<gene>
    <name evidence="2" type="ORF">GCM10011399_08930</name>
</gene>
<dbReference type="RefSeq" id="WP_188674477.1">
    <property type="nucleotide sequence ID" value="NZ_BMGP01000002.1"/>
</dbReference>
<sequence>MSAAGEASSLSPQARKLGLKPGLRVSLDEPPDEWMLDNPPPGLQPTGHPDPADVILAFVTRAADLAPRIPGLADRIFPAGALWIAWPRKAAGHQSNLGDAVVRQTGLAFGLVDTKVAAIDTDWSGLKFVWRLENRTLSSGP</sequence>
<reference evidence="2 3" key="1">
    <citation type="journal article" date="2014" name="Int. J. Syst. Evol. Microbiol.">
        <title>Complete genome sequence of Corynebacterium casei LMG S-19264T (=DSM 44701T), isolated from a smear-ripened cheese.</title>
        <authorList>
            <consortium name="US DOE Joint Genome Institute (JGI-PGF)"/>
            <person name="Walter F."/>
            <person name="Albersmeier A."/>
            <person name="Kalinowski J."/>
            <person name="Ruckert C."/>
        </authorList>
    </citation>
    <scope>NUCLEOTIDE SEQUENCE [LARGE SCALE GENOMIC DNA]</scope>
    <source>
        <strain evidence="2 3">CGMCC 1.12976</strain>
    </source>
</reference>
<protein>
    <submittedName>
        <fullName evidence="2">DUF3052 domain-containing protein</fullName>
    </submittedName>
</protein>
<proteinExistence type="predicted"/>
<keyword evidence="3" id="KW-1185">Reference proteome</keyword>
<feature type="region of interest" description="Disordered" evidence="1">
    <location>
        <begin position="1"/>
        <end position="49"/>
    </location>
</feature>
<evidence type="ECO:0000313" key="2">
    <source>
        <dbReference type="EMBL" id="GGF17402.1"/>
    </source>
</evidence>
<comment type="caution">
    <text evidence="2">The sequence shown here is derived from an EMBL/GenBank/DDBJ whole genome shotgun (WGS) entry which is preliminary data.</text>
</comment>
<name>A0A917B449_9MICO</name>
<accession>A0A917B449</accession>